<organism evidence="2 4">
    <name type="scientific">Candidatus Chlorohelix allophototropha</name>
    <dbReference type="NCBI Taxonomy" id="3003348"/>
    <lineage>
        <taxon>Bacteria</taxon>
        <taxon>Bacillati</taxon>
        <taxon>Chloroflexota</taxon>
        <taxon>Chloroflexia</taxon>
        <taxon>Candidatus Chloroheliales</taxon>
        <taxon>Candidatus Chloroheliaceae</taxon>
        <taxon>Candidatus Chlorohelix</taxon>
    </lineage>
</organism>
<name>A0A8T7M2R7_9CHLR</name>
<feature type="domain" description="BioF2-like acetyltransferase" evidence="1">
    <location>
        <begin position="158"/>
        <end position="290"/>
    </location>
</feature>
<dbReference type="SUPFAM" id="SSF55729">
    <property type="entry name" value="Acyl-CoA N-acyltransferases (Nat)"/>
    <property type="match status" value="1"/>
</dbReference>
<dbReference type="PANTHER" id="PTHR36174">
    <property type="entry name" value="LIPID II:GLYCINE GLYCYLTRANSFERASE"/>
    <property type="match status" value="1"/>
</dbReference>
<evidence type="ECO:0000313" key="5">
    <source>
        <dbReference type="Proteomes" id="UP001431572"/>
    </source>
</evidence>
<protein>
    <submittedName>
        <fullName evidence="2">GNAT family N-acetyltransferase</fullName>
    </submittedName>
</protein>
<dbReference type="Proteomes" id="UP000521676">
    <property type="component" value="Unassembled WGS sequence"/>
</dbReference>
<dbReference type="RefSeq" id="WP_341467953.1">
    <property type="nucleotide sequence ID" value="NZ_CP128399.1"/>
</dbReference>
<gene>
    <name evidence="2" type="ORF">HXX08_12540</name>
    <name evidence="3" type="ORF">OZ401_001854</name>
</gene>
<evidence type="ECO:0000313" key="4">
    <source>
        <dbReference type="Proteomes" id="UP000521676"/>
    </source>
</evidence>
<dbReference type="InterPro" id="IPR016181">
    <property type="entry name" value="Acyl_CoA_acyltransferase"/>
</dbReference>
<dbReference type="Pfam" id="PF13480">
    <property type="entry name" value="Acetyltransf_6"/>
    <property type="match status" value="1"/>
</dbReference>
<accession>A0A8T7M2R7</accession>
<evidence type="ECO:0000259" key="1">
    <source>
        <dbReference type="Pfam" id="PF13480"/>
    </source>
</evidence>
<dbReference type="Gene3D" id="3.40.630.30">
    <property type="match status" value="1"/>
</dbReference>
<sequence>MSVLRIDSISKPTPEQWERIENKCDYATFYQTHIWHKVLCSNPNPHFNNLVPEDASQLLRFSDGIEMLLPMVKYKKFKGIIHLYSMSPDDRPASFLSEHEITAAHEQVLFQYLTRYNLLWRQSPFRPVSLYPGFEREDENNHNMIIDMRGGTESLKKKFNKEFLRQARQAPNRGVTVSIATTLEEWREFYQLYLESSKRWDGPMLYSWSVLEAFHKQAPDKAQLWAAWADGKMVAGNMVFCHNHTATAWFKGGLKEYFNLKAPKYLDLQRIEYYAQQGYWWFDMGRGGDDPGVIDYKIGLGCENMDGSILTHKSSSLKAYERVRWETVTKLRTAKGRLQKAIPSHQ</sequence>
<evidence type="ECO:0000313" key="2">
    <source>
        <dbReference type="EMBL" id="NWJ46700.1"/>
    </source>
</evidence>
<dbReference type="EMBL" id="JACATZ010000001">
    <property type="protein sequence ID" value="NWJ46700.1"/>
    <property type="molecule type" value="Genomic_DNA"/>
</dbReference>
<reference evidence="3" key="2">
    <citation type="journal article" date="2024" name="Nature">
        <title>Anoxygenic phototroph of the Chloroflexota uses a type I reaction centre.</title>
        <authorList>
            <person name="Tsuji J.M."/>
            <person name="Shaw N.A."/>
            <person name="Nagashima S."/>
            <person name="Venkiteswaran J.J."/>
            <person name="Schiff S.L."/>
            <person name="Watanabe T."/>
            <person name="Fukui M."/>
            <person name="Hanada S."/>
            <person name="Tank M."/>
            <person name="Neufeld J.D."/>
        </authorList>
    </citation>
    <scope>NUCLEOTIDE SEQUENCE</scope>
    <source>
        <strain evidence="3">L227-S17</strain>
    </source>
</reference>
<reference evidence="2 4" key="1">
    <citation type="submission" date="2020-06" db="EMBL/GenBank/DDBJ databases">
        <title>Anoxygenic phototrophic Chloroflexota member uses a Type I reaction center.</title>
        <authorList>
            <person name="Tsuji J.M."/>
            <person name="Shaw N.A."/>
            <person name="Nagashima S."/>
            <person name="Venkiteswaran J."/>
            <person name="Schiff S.L."/>
            <person name="Hanada S."/>
            <person name="Tank M."/>
            <person name="Neufeld J.D."/>
        </authorList>
    </citation>
    <scope>NUCLEOTIDE SEQUENCE [LARGE SCALE GENOMIC DNA]</scope>
    <source>
        <strain evidence="2">L227-S17</strain>
    </source>
</reference>
<dbReference type="InterPro" id="IPR038740">
    <property type="entry name" value="BioF2-like_GNAT_dom"/>
</dbReference>
<proteinExistence type="predicted"/>
<dbReference type="Proteomes" id="UP001431572">
    <property type="component" value="Chromosome 1"/>
</dbReference>
<dbReference type="AlphaFoldDB" id="A0A8T7M2R7"/>
<keyword evidence="5" id="KW-1185">Reference proteome</keyword>
<dbReference type="EMBL" id="CP128399">
    <property type="protein sequence ID" value="WJW66071.1"/>
    <property type="molecule type" value="Genomic_DNA"/>
</dbReference>
<dbReference type="InterPro" id="IPR050644">
    <property type="entry name" value="PG_Glycine_Bridge_Synth"/>
</dbReference>
<dbReference type="PANTHER" id="PTHR36174:SF1">
    <property type="entry name" value="LIPID II:GLYCINE GLYCYLTRANSFERASE"/>
    <property type="match status" value="1"/>
</dbReference>
<evidence type="ECO:0000313" key="3">
    <source>
        <dbReference type="EMBL" id="WJW66071.1"/>
    </source>
</evidence>